<feature type="non-terminal residue" evidence="3">
    <location>
        <position position="428"/>
    </location>
</feature>
<dbReference type="EMBL" id="LAZR01006883">
    <property type="protein sequence ID" value="KKM89013.1"/>
    <property type="molecule type" value="Genomic_DNA"/>
</dbReference>
<gene>
    <name evidence="3" type="ORF">LCGC14_1252870</name>
</gene>
<evidence type="ECO:0000313" key="3">
    <source>
        <dbReference type="EMBL" id="KKM89013.1"/>
    </source>
</evidence>
<sequence>MDTQVKTLIEQRVAQCETLSEGKWKDYVEGLDGVDRAFTAQVLENCAAWLATMNEVTRAVNVGNFDKFAFPLIRAVFPNLIAQEIVSVQPMNNPVGLIFYFDFIYGTTKGKIQAGTPVFSSLTGHPGDSAYSSDDVKEESAGTGNGAATNFTPTLDFSPVIPGSFEITDGTQIVTDDGNGALIGDIGAGTNTIDYVTGAVDVDFAVAPANGLAITADYRFDNEANDNIPQIDLQLTSAPVTARINKLRTRYSLESAQNLKALHGLDAETELVAALAEDIKFEIDRTIIIDLVNFAQATAVSWPLTPPSGISFTEHKLSFVDVLIQGSNNIFAATRRGQPNFVVVGLEVSNVIESLPGFKPAAGLASQNGIIYIGDLNGRWKIYKDPYNLTATGDQKNFLIGYKGGSFLEAGYVYAPYIPFYTTPTVIL</sequence>
<keyword evidence="2" id="KW-0946">Virion</keyword>
<protein>
    <submittedName>
        <fullName evidence="3">Uncharacterized protein</fullName>
    </submittedName>
</protein>
<evidence type="ECO:0000256" key="1">
    <source>
        <dbReference type="ARBA" id="ARBA00004328"/>
    </source>
</evidence>
<comment type="caution">
    <text evidence="3">The sequence shown here is derived from an EMBL/GenBank/DDBJ whole genome shotgun (WGS) entry which is preliminary data.</text>
</comment>
<dbReference type="AlphaFoldDB" id="A0A0F9L5Y9"/>
<dbReference type="GO" id="GO:0044423">
    <property type="term" value="C:virion component"/>
    <property type="evidence" value="ECO:0007669"/>
    <property type="project" value="UniProtKB-KW"/>
</dbReference>
<reference evidence="3" key="1">
    <citation type="journal article" date="2015" name="Nature">
        <title>Complex archaea that bridge the gap between prokaryotes and eukaryotes.</title>
        <authorList>
            <person name="Spang A."/>
            <person name="Saw J.H."/>
            <person name="Jorgensen S.L."/>
            <person name="Zaremba-Niedzwiedzka K."/>
            <person name="Martijn J."/>
            <person name="Lind A.E."/>
            <person name="van Eijk R."/>
            <person name="Schleper C."/>
            <person name="Guy L."/>
            <person name="Ettema T.J."/>
        </authorList>
    </citation>
    <scope>NUCLEOTIDE SEQUENCE</scope>
</reference>
<organism evidence="3">
    <name type="scientific">marine sediment metagenome</name>
    <dbReference type="NCBI Taxonomy" id="412755"/>
    <lineage>
        <taxon>unclassified sequences</taxon>
        <taxon>metagenomes</taxon>
        <taxon>ecological metagenomes</taxon>
    </lineage>
</organism>
<dbReference type="InterPro" id="IPR010762">
    <property type="entry name" value="Gp23/Gp24_T4-like"/>
</dbReference>
<accession>A0A0F9L5Y9</accession>
<evidence type="ECO:0000256" key="2">
    <source>
        <dbReference type="ARBA" id="ARBA00022844"/>
    </source>
</evidence>
<dbReference type="Pfam" id="PF07068">
    <property type="entry name" value="Gp23"/>
    <property type="match status" value="1"/>
</dbReference>
<name>A0A0F9L5Y9_9ZZZZ</name>
<comment type="subcellular location">
    <subcellularLocation>
        <location evidence="1">Virion</location>
    </subcellularLocation>
</comment>
<proteinExistence type="predicted"/>